<dbReference type="SUPFAM" id="SSF52540">
    <property type="entry name" value="P-loop containing nucleoside triphosphate hydrolases"/>
    <property type="match status" value="1"/>
</dbReference>
<feature type="compositionally biased region" description="Basic and acidic residues" evidence="1">
    <location>
        <begin position="161"/>
        <end position="173"/>
    </location>
</feature>
<feature type="domain" description="Helicase C-terminal" evidence="2">
    <location>
        <begin position="391"/>
        <end position="548"/>
    </location>
</feature>
<dbReference type="InterPro" id="IPR056882">
    <property type="entry name" value="MOM1_dom"/>
</dbReference>
<dbReference type="Gene3D" id="3.40.50.300">
    <property type="entry name" value="P-loop containing nucleotide triphosphate hydrolases"/>
    <property type="match status" value="1"/>
</dbReference>
<protein>
    <submittedName>
        <fullName evidence="3">P-loop containing nucleoside triphosphate hydrolase</fullName>
    </submittedName>
</protein>
<feature type="region of interest" description="Disordered" evidence="1">
    <location>
        <begin position="1338"/>
        <end position="1358"/>
    </location>
</feature>
<feature type="compositionally biased region" description="Pro residues" evidence="1">
    <location>
        <begin position="1717"/>
        <end position="1727"/>
    </location>
</feature>
<feature type="region of interest" description="Disordered" evidence="1">
    <location>
        <begin position="1849"/>
        <end position="1907"/>
    </location>
</feature>
<dbReference type="InterPro" id="IPR039322">
    <property type="entry name" value="MOM1"/>
</dbReference>
<feature type="compositionally biased region" description="Polar residues" evidence="1">
    <location>
        <begin position="1693"/>
        <end position="1714"/>
    </location>
</feature>
<dbReference type="PROSITE" id="PS51194">
    <property type="entry name" value="HELICASE_CTER"/>
    <property type="match status" value="1"/>
</dbReference>
<evidence type="ECO:0000313" key="3">
    <source>
        <dbReference type="EMBL" id="PWA96956.1"/>
    </source>
</evidence>
<feature type="compositionally biased region" description="Low complexity" evidence="1">
    <location>
        <begin position="1849"/>
        <end position="1892"/>
    </location>
</feature>
<dbReference type="Pfam" id="PF25029">
    <property type="entry name" value="MOM1"/>
    <property type="match status" value="1"/>
</dbReference>
<feature type="compositionally biased region" description="Polar residues" evidence="1">
    <location>
        <begin position="2004"/>
        <end position="2033"/>
    </location>
</feature>
<dbReference type="Proteomes" id="UP000245207">
    <property type="component" value="Unassembled WGS sequence"/>
</dbReference>
<keyword evidence="4" id="KW-1185">Reference proteome</keyword>
<feature type="compositionally biased region" description="Low complexity" evidence="1">
    <location>
        <begin position="1788"/>
        <end position="1801"/>
    </location>
</feature>
<feature type="region of interest" description="Disordered" evidence="1">
    <location>
        <begin position="1"/>
        <end position="191"/>
    </location>
</feature>
<feature type="region of interest" description="Disordered" evidence="1">
    <location>
        <begin position="1188"/>
        <end position="1257"/>
    </location>
</feature>
<evidence type="ECO:0000313" key="4">
    <source>
        <dbReference type="Proteomes" id="UP000245207"/>
    </source>
</evidence>
<evidence type="ECO:0000259" key="2">
    <source>
        <dbReference type="PROSITE" id="PS51194"/>
    </source>
</evidence>
<feature type="compositionally biased region" description="Low complexity" evidence="1">
    <location>
        <begin position="1728"/>
        <end position="1745"/>
    </location>
</feature>
<feature type="compositionally biased region" description="Pro residues" evidence="1">
    <location>
        <begin position="1746"/>
        <end position="1757"/>
    </location>
</feature>
<feature type="compositionally biased region" description="Pro residues" evidence="1">
    <location>
        <begin position="1776"/>
        <end position="1787"/>
    </location>
</feature>
<dbReference type="EMBL" id="PKPP01000151">
    <property type="protein sequence ID" value="PWA96956.1"/>
    <property type="molecule type" value="Genomic_DNA"/>
</dbReference>
<proteinExistence type="predicted"/>
<gene>
    <name evidence="3" type="ORF">CTI12_AA034240</name>
</gene>
<feature type="compositionally biased region" description="Polar residues" evidence="1">
    <location>
        <begin position="1224"/>
        <end position="1241"/>
    </location>
</feature>
<dbReference type="Pfam" id="PF00271">
    <property type="entry name" value="Helicase_C"/>
    <property type="match status" value="1"/>
</dbReference>
<feature type="region of interest" description="Disordered" evidence="1">
    <location>
        <begin position="839"/>
        <end position="870"/>
    </location>
</feature>
<name>A0A2U1QG12_ARTAN</name>
<feature type="region of interest" description="Disordered" evidence="1">
    <location>
        <begin position="1929"/>
        <end position="2085"/>
    </location>
</feature>
<organism evidence="3 4">
    <name type="scientific">Artemisia annua</name>
    <name type="common">Sweet wormwood</name>
    <dbReference type="NCBI Taxonomy" id="35608"/>
    <lineage>
        <taxon>Eukaryota</taxon>
        <taxon>Viridiplantae</taxon>
        <taxon>Streptophyta</taxon>
        <taxon>Embryophyta</taxon>
        <taxon>Tracheophyta</taxon>
        <taxon>Spermatophyta</taxon>
        <taxon>Magnoliopsida</taxon>
        <taxon>eudicotyledons</taxon>
        <taxon>Gunneridae</taxon>
        <taxon>Pentapetalae</taxon>
        <taxon>asterids</taxon>
        <taxon>campanulids</taxon>
        <taxon>Asterales</taxon>
        <taxon>Asteraceae</taxon>
        <taxon>Asteroideae</taxon>
        <taxon>Anthemideae</taxon>
        <taxon>Artemisiinae</taxon>
        <taxon>Artemisia</taxon>
    </lineage>
</organism>
<feature type="region of interest" description="Disordered" evidence="1">
    <location>
        <begin position="987"/>
        <end position="1008"/>
    </location>
</feature>
<feature type="region of interest" description="Disordered" evidence="1">
    <location>
        <begin position="1622"/>
        <end position="1806"/>
    </location>
</feature>
<dbReference type="InterPro" id="IPR001650">
    <property type="entry name" value="Helicase_C-like"/>
</dbReference>
<sequence>MTKKRDIPPVPVSGSADTSAIRRSGRETLANKQVAPTPANTKKSTGFENQTAPVATFVKKRPENNEKQMGPSPLRRSERGKNLDDGPATNVQSTEDVNKDGNTETQDPPEVSGRKRKRFNAIRFKARFKPQRVRVESDDEEDSEREGGASTSEVKTISNADGDKEVEDRDKGVGKYSDVADGQSVHGSPDRAQKAVLEVGLIASDQEEHVGCLSQTKPVEGESVESGNVEKQIGGNCSPSNGHIADTSLSRINHVLENQQELDFRDKDTGTSKPAGVMENAENNNANTNIQNAGSIVNSSKFVEYWVPVQLSNVQLEQYCASLLSNATVFQSCSRSATDDALLEILNSNRKCCNHPYLVDANLQGKITMGLHLQPTRILDVDIKVSGKLQFLDLVLPEVKKRQLRALILYQPTSGSASVGPVLGEFVHQRFGQDSYECLDGVGIVSSKKQTALSNFNNEKNRFIFLLASNACNSTVKLSSIDIVIIFDSDLNPSTDIKSLQKITIDSQSEQTMVVRLYTSLTLEEKILKLADHDNMIQNLRSKYNALLMWGASDLFNRLEEFHNQSDNNISSEESILNNVVKEFLHIISHKSESDDTTKSFITRVESCGSYGKNNMFQSEMKTLLPDGDHPRVFWKKLLEGKNPVWRFRSESTPRQRKRPNFFSDSCGVNTRRKTVKNVVDGETGRSNEGVPVQNESPLSSGDHFWSTAVGNEENVHDLLKPTVSELCKILKFSENVTTIVESFLKFVIENFQVFKKHTSVLQALMISVCWIGSSLSKYMIDMIDREQSFALAKKHLNFICSKEEADQVYEKLQSVKETFLQNTKDLEIVNNIEECTMPHQEPRMSNSVPLNPQESIPENRDSSNEETLQSTKQILKEDLARKDENEIDKFNRVWDEKRKQIENERELGKALFRCLYPSKSSKRSEMLKSEEEKFTNKLKEHERLRVIHLSDLKAKLNAPVGQVVVNDERSLHGSAHETQIVDLVRSEKSDQGSPEVAPVLSGNPSEAQIHDKPLNEMCPVVVPAEVIVISDDSSDGESIGSHSSEKQTADAMVKTEPIMENDVTVDNATLLSEPIGDIAAIEEIVSSIPIEENASELHDEVENDVVGADATVISEPIGEISAKQNADMENDKAGQAECVEMEVLAVDTNKENPKACIVEGCNETGHDDLVSHVDSVETLAVNNMSENVESADGSHAAEDTVRTSHDAVTPNAESADMGIPTASGMSNGTDLEPNLESTDGSHAVEDPVGTSPDGVAPHAESIEMGITAEKGMPTGNCTEPNLESVDGSHAVGDPNVSGPTDVAPHIESTELGIPAVECNKENADDGTVRAGALQGVEGHNLTSGSSSSSSSSSSADVVPAVLDHSVPPIHDIQSECLQVQQPPDSGIQDQEVQAMSTPIVQIEDNNLQPIDMVQVDQTIIDNSSPDPHNEPVVAVETPITEDQSAALPTSEGLAQTSSEPIVSAETPITEPIVVAETPNLMQNASQLERMFALQRNGNFNHMGLRRNTTDPLHLELQRLHSEKENMVKFHQENMQKINVDCEREIAEVTAQIRLKYGNKRQEAETAFNSQKNEVESNMHKVAWNKVLAAAFRSKCQDLIPGNAGLQQASQAGLMQQLHRFPGQSSVRRSPGQSSGTQQAPTPPQSISTAAAAPPPSISTAAPPPPPLRATSMPPPSLQRTQPPLQIVDNPSALFSNPLTRYSHNTSLRPTATTPIRPQPNANPIPNIPSTTTTSRVLTTATTTPIRPPPYANPIPSIPSTTTTSGVLTTATTTPIRPPPNTNPTPAIPSATTSTTPSAIARPPPNIFPIAPSTTTPTTTSSSIPPPAVIPITPSTTPASRLSTSVTSITLSPTTTSTPSTTVTPVTSSTTTTSIAPPTVTPITTSTTSSTIRLPHGSNHLSPSTTPIRPPFRLSSFDMSAANLRINTETRGQSQHSRPLVNGISRGAAPHMRPMVSREVRAPGPHLRPLARSDFRSPAPHMRSFASTGVRSPAPHMRPFRPTSEPSVIGTSQRTLPGQHVTSNIPSTSTSQPPVLVSSVQPLAPLPTEPLPVPPPPAARSESPQPPPPQSQLRHTSHQHPLSSLSDDLNVLMDNVARLHNSMNTPEFSAGGNAAQTSATEVVCLSDDD</sequence>
<feature type="compositionally biased region" description="Low complexity" evidence="1">
    <location>
        <begin position="1344"/>
        <end position="1355"/>
    </location>
</feature>
<feature type="compositionally biased region" description="Pro residues" evidence="1">
    <location>
        <begin position="1653"/>
        <end position="1677"/>
    </location>
</feature>
<dbReference type="PANTHER" id="PTHR35116">
    <property type="entry name" value="HELICASE PROTEIN MOM1"/>
    <property type="match status" value="1"/>
</dbReference>
<accession>A0A2U1QG12</accession>
<dbReference type="GO" id="GO:0031507">
    <property type="term" value="P:heterochromatin formation"/>
    <property type="evidence" value="ECO:0007669"/>
    <property type="project" value="InterPro"/>
</dbReference>
<feature type="region of interest" description="Disordered" evidence="1">
    <location>
        <begin position="2103"/>
        <end position="2129"/>
    </location>
</feature>
<keyword evidence="3" id="KW-0378">Hydrolase</keyword>
<dbReference type="OrthoDB" id="885191at2759"/>
<feature type="compositionally biased region" description="Low complexity" evidence="1">
    <location>
        <begin position="1758"/>
        <end position="1775"/>
    </location>
</feature>
<dbReference type="PANTHER" id="PTHR35116:SF2">
    <property type="entry name" value="ATP-DEPENDENT HELICASE FAMILY PROTEIN-RELATED"/>
    <property type="match status" value="1"/>
</dbReference>
<feature type="compositionally biased region" description="Pro residues" evidence="1">
    <location>
        <begin position="2044"/>
        <end position="2070"/>
    </location>
</feature>
<feature type="compositionally biased region" description="Polar residues" evidence="1">
    <location>
        <begin position="38"/>
        <end position="53"/>
    </location>
</feature>
<feature type="compositionally biased region" description="Polar residues" evidence="1">
    <location>
        <begin position="1623"/>
        <end position="1639"/>
    </location>
</feature>
<evidence type="ECO:0000256" key="1">
    <source>
        <dbReference type="SAM" id="MobiDB-lite"/>
    </source>
</evidence>
<feature type="compositionally biased region" description="Polar residues" evidence="1">
    <location>
        <begin position="844"/>
        <end position="857"/>
    </location>
</feature>
<feature type="compositionally biased region" description="Basic and acidic residues" evidence="1">
    <location>
        <begin position="1196"/>
        <end position="1206"/>
    </location>
</feature>
<feature type="compositionally biased region" description="Polar residues" evidence="1">
    <location>
        <begin position="149"/>
        <end position="159"/>
    </location>
</feature>
<feature type="compositionally biased region" description="Basic residues" evidence="1">
    <location>
        <begin position="114"/>
        <end position="132"/>
    </location>
</feature>
<comment type="caution">
    <text evidence="3">The sequence shown here is derived from an EMBL/GenBank/DDBJ whole genome shotgun (WGS) entry which is preliminary data.</text>
</comment>
<dbReference type="InterPro" id="IPR027417">
    <property type="entry name" value="P-loop_NTPase"/>
</dbReference>
<dbReference type="GO" id="GO:0016787">
    <property type="term" value="F:hydrolase activity"/>
    <property type="evidence" value="ECO:0007669"/>
    <property type="project" value="UniProtKB-KW"/>
</dbReference>
<dbReference type="Gene3D" id="6.10.250.1310">
    <property type="match status" value="1"/>
</dbReference>
<feature type="compositionally biased region" description="Basic and acidic residues" evidence="1">
    <location>
        <begin position="75"/>
        <end position="84"/>
    </location>
</feature>
<reference evidence="3 4" key="1">
    <citation type="journal article" date="2018" name="Mol. Plant">
        <title>The genome of Artemisia annua provides insight into the evolution of Asteraceae family and artemisinin biosynthesis.</title>
        <authorList>
            <person name="Shen Q."/>
            <person name="Zhang L."/>
            <person name="Liao Z."/>
            <person name="Wang S."/>
            <person name="Yan T."/>
            <person name="Shi P."/>
            <person name="Liu M."/>
            <person name="Fu X."/>
            <person name="Pan Q."/>
            <person name="Wang Y."/>
            <person name="Lv Z."/>
            <person name="Lu X."/>
            <person name="Zhang F."/>
            <person name="Jiang W."/>
            <person name="Ma Y."/>
            <person name="Chen M."/>
            <person name="Hao X."/>
            <person name="Li L."/>
            <person name="Tang Y."/>
            <person name="Lv G."/>
            <person name="Zhou Y."/>
            <person name="Sun X."/>
            <person name="Brodelius P.E."/>
            <person name="Rose J.K.C."/>
            <person name="Tang K."/>
        </authorList>
    </citation>
    <scope>NUCLEOTIDE SEQUENCE [LARGE SCALE GENOMIC DNA]</scope>
    <source>
        <strain evidence="4">cv. Huhao1</strain>
        <tissue evidence="3">Leaf</tissue>
    </source>
</reference>